<dbReference type="PROSITE" id="PS51450">
    <property type="entry name" value="LRR"/>
    <property type="match status" value="5"/>
</dbReference>
<keyword evidence="5" id="KW-0812">Transmembrane</keyword>
<feature type="compositionally biased region" description="Polar residues" evidence="4">
    <location>
        <begin position="691"/>
        <end position="710"/>
    </location>
</feature>
<dbReference type="AlphaFoldDB" id="A0AAJ7CFA7"/>
<feature type="transmembrane region" description="Helical" evidence="5">
    <location>
        <begin position="533"/>
        <end position="553"/>
    </location>
</feature>
<feature type="coiled-coil region" evidence="3">
    <location>
        <begin position="553"/>
        <end position="599"/>
    </location>
</feature>
<feature type="compositionally biased region" description="Low complexity" evidence="4">
    <location>
        <begin position="776"/>
        <end position="786"/>
    </location>
</feature>
<dbReference type="PANTHER" id="PTHR45712:SF22">
    <property type="entry name" value="INSULIN-LIKE GROWTH FACTOR-BINDING PROTEIN COMPLEX ACID LABILE SUBUNIT"/>
    <property type="match status" value="1"/>
</dbReference>
<dbReference type="InterPro" id="IPR032675">
    <property type="entry name" value="LRR_dom_sf"/>
</dbReference>
<evidence type="ECO:0000256" key="4">
    <source>
        <dbReference type="SAM" id="MobiDB-lite"/>
    </source>
</evidence>
<reference evidence="8" key="1">
    <citation type="submission" date="2025-08" db="UniProtKB">
        <authorList>
            <consortium name="RefSeq"/>
        </authorList>
    </citation>
    <scope>IDENTIFICATION</scope>
</reference>
<evidence type="ECO:0000256" key="2">
    <source>
        <dbReference type="ARBA" id="ARBA00022737"/>
    </source>
</evidence>
<feature type="region of interest" description="Disordered" evidence="4">
    <location>
        <begin position="642"/>
        <end position="805"/>
    </location>
</feature>
<evidence type="ECO:0000313" key="7">
    <source>
        <dbReference type="Proteomes" id="UP000694920"/>
    </source>
</evidence>
<organism evidence="7 8">
    <name type="scientific">Cephus cinctus</name>
    <name type="common">Wheat stem sawfly</name>
    <dbReference type="NCBI Taxonomy" id="211228"/>
    <lineage>
        <taxon>Eukaryota</taxon>
        <taxon>Metazoa</taxon>
        <taxon>Ecdysozoa</taxon>
        <taxon>Arthropoda</taxon>
        <taxon>Hexapoda</taxon>
        <taxon>Insecta</taxon>
        <taxon>Pterygota</taxon>
        <taxon>Neoptera</taxon>
        <taxon>Endopterygota</taxon>
        <taxon>Hymenoptera</taxon>
        <taxon>Cephoidea</taxon>
        <taxon>Cephidae</taxon>
        <taxon>Cephus</taxon>
    </lineage>
</organism>
<dbReference type="InterPro" id="IPR003591">
    <property type="entry name" value="Leu-rich_rpt_typical-subtyp"/>
</dbReference>
<keyword evidence="5" id="KW-0472">Membrane</keyword>
<dbReference type="PRINTS" id="PR00019">
    <property type="entry name" value="LEURICHRPT"/>
</dbReference>
<evidence type="ECO:0000256" key="1">
    <source>
        <dbReference type="ARBA" id="ARBA00022614"/>
    </source>
</evidence>
<accession>A0AAJ7CFA7</accession>
<keyword evidence="5" id="KW-1133">Transmembrane helix</keyword>
<dbReference type="SMART" id="SM00369">
    <property type="entry name" value="LRR_TYP"/>
    <property type="match status" value="11"/>
</dbReference>
<evidence type="ECO:0000256" key="5">
    <source>
        <dbReference type="SAM" id="Phobius"/>
    </source>
</evidence>
<proteinExistence type="predicted"/>
<evidence type="ECO:0000313" key="8">
    <source>
        <dbReference type="RefSeq" id="XP_015609165.1"/>
    </source>
</evidence>
<dbReference type="InterPro" id="IPR001611">
    <property type="entry name" value="Leu-rich_rpt"/>
</dbReference>
<keyword evidence="6" id="KW-0732">Signal</keyword>
<dbReference type="Proteomes" id="UP000694920">
    <property type="component" value="Unplaced"/>
</dbReference>
<dbReference type="SMART" id="SM00365">
    <property type="entry name" value="LRR_SD22"/>
    <property type="match status" value="5"/>
</dbReference>
<keyword evidence="1" id="KW-0433">Leucine-rich repeat</keyword>
<protein>
    <submittedName>
        <fullName evidence="8">Toll-like receptor 8 isoform X1</fullName>
    </submittedName>
</protein>
<feature type="compositionally biased region" description="Basic and acidic residues" evidence="4">
    <location>
        <begin position="662"/>
        <end position="676"/>
    </location>
</feature>
<dbReference type="GeneID" id="107274486"/>
<evidence type="ECO:0000256" key="6">
    <source>
        <dbReference type="SAM" id="SignalP"/>
    </source>
</evidence>
<dbReference type="Gene3D" id="3.80.10.10">
    <property type="entry name" value="Ribonuclease Inhibitor"/>
    <property type="match status" value="4"/>
</dbReference>
<dbReference type="InterPro" id="IPR050333">
    <property type="entry name" value="SLRP"/>
</dbReference>
<dbReference type="KEGG" id="ccin:107274486"/>
<dbReference type="Pfam" id="PF13855">
    <property type="entry name" value="LRR_8"/>
    <property type="match status" value="3"/>
</dbReference>
<evidence type="ECO:0000256" key="3">
    <source>
        <dbReference type="SAM" id="Coils"/>
    </source>
</evidence>
<keyword evidence="7" id="KW-1185">Reference proteome</keyword>
<gene>
    <name evidence="8" type="primary">LOC107274486</name>
</gene>
<keyword evidence="3" id="KW-0175">Coiled coil</keyword>
<feature type="chain" id="PRO_5042593488" evidence="6">
    <location>
        <begin position="34"/>
        <end position="805"/>
    </location>
</feature>
<feature type="compositionally biased region" description="Basic residues" evidence="4">
    <location>
        <begin position="650"/>
        <end position="661"/>
    </location>
</feature>
<dbReference type="PANTHER" id="PTHR45712">
    <property type="entry name" value="AGAP008170-PA"/>
    <property type="match status" value="1"/>
</dbReference>
<feature type="compositionally biased region" description="Basic and acidic residues" evidence="4">
    <location>
        <begin position="714"/>
        <end position="736"/>
    </location>
</feature>
<name>A0AAJ7CFA7_CEPCN</name>
<dbReference type="RefSeq" id="XP_015609165.1">
    <property type="nucleotide sequence ID" value="XM_015753679.2"/>
</dbReference>
<feature type="signal peptide" evidence="6">
    <location>
        <begin position="1"/>
        <end position="33"/>
    </location>
</feature>
<sequence>MIKGANDAPWTSNMRNSTVIFILSVTLVSILDAQSTCPARCLCYLDRLPRTIACSKQGLQEYPAGISDIVQHLDLSGNSLQEIPEHVNSLVDLQYLNLARNQLTALPSDLRGLKKLQMLDLTENNLKSVKDIAAISHLVNLKILHLSKNSIEELTSLSNNRTQSLYANHCSIKELNSLSLSGLPALNLLSLSGNPLRVVLRPTSDSLRWLDLSNCLINYLNPDTFERLTSLEELRLANNPTLVYSTRYETLQHINLKRLDVSRCNLDRPGLHGFPALTHAKLSRNIIRILPDRIFAKNRELLQLYLDANGLDSLNKSSFAGLTKLEILDLSANALQEVHWSTFNENIKLHRLNLSYNGLHEFPNLTTEAIWLDMSTNLIYNFKSNVLSNMPRLVTLNLNNNRLENIPNNLESNTLKNLFLRQNRLVQLNNESFVRLSALRNLDLSGNRLTEGIDPDLFWNNKFLQAIQLEDNPWRCDCEQLYPTYKYFMESQVSVVASNLICQSPSNVSGYSWENACYEIWSGEMFKATDRTWGLVLISLLTMVILFGSVVSLRHAMKMKRHARLERQELERAEARERLRLLQRRNQRLEEELLEQTAEPRIHPLELIQPPTYDEAVDMPRLAHSMEALDTMSMDNMSIQAIGSVDNLRSKKRRPRRARKRSQSEDNLARREERREERRRRRLSLERNNSTSVLSETNQLEESSQLTESNAEIAIKETERTRSRARSICEDGDRTKIKPRPQTPSARKKKRRAMARNGHSTDDEDSELDQLSTRLNNKSNSSIIIKKLTREPRSGRRPSPQESDF</sequence>
<dbReference type="SUPFAM" id="SSF52058">
    <property type="entry name" value="L domain-like"/>
    <property type="match status" value="2"/>
</dbReference>
<dbReference type="Pfam" id="PF00560">
    <property type="entry name" value="LRR_1"/>
    <property type="match status" value="1"/>
</dbReference>
<keyword evidence="2" id="KW-0677">Repeat</keyword>